<sequence length="399" mass="43414">MPTTVRPPLLRRVPPACWLLLAWYAGQVGANFYRGWQQGVFWWLLTPNDPRQLVFNLGLTAGAAVLLRRHPMPALLFSLVDADYLSDAAGDQVPELAYCAGAIVALHYVAANCRRRTSAGSLVLIALGVSWYNRVHSSPYLVQFHLQNTRVWLLVLLFLVSWLSGNSARQNREHAAELRGQAAAQAVTAERLRIARELHDMVAHSIGIIAIQAGVGARVIERQPAEAASALRVIETTSRETLAGLRRMLGALRQAEPGRSAAPLDPSPGLDGLAELVARTTTAGVRVELRRSGERRPLPAEIELSAYRIVQEALTNVVRHAGTDFCLVELDQRPDELALEIVDEGRGADPDRAGGYGLVGMRERVALLHGSLRAGNRPDGGFQVSARLPLPASTGEESK</sequence>
<dbReference type="PANTHER" id="PTHR24421:SF10">
    <property type="entry name" value="NITRATE_NITRITE SENSOR PROTEIN NARQ"/>
    <property type="match status" value="1"/>
</dbReference>
<dbReference type="Pfam" id="PF02518">
    <property type="entry name" value="HATPase_c"/>
    <property type="match status" value="1"/>
</dbReference>
<keyword evidence="8" id="KW-0902">Two-component regulatory system</keyword>
<dbReference type="AlphaFoldDB" id="A0A2V4NI76"/>
<dbReference type="GO" id="GO:0000155">
    <property type="term" value="F:phosphorelay sensor kinase activity"/>
    <property type="evidence" value="ECO:0007669"/>
    <property type="project" value="InterPro"/>
</dbReference>
<evidence type="ECO:0000259" key="10">
    <source>
        <dbReference type="Pfam" id="PF02518"/>
    </source>
</evidence>
<dbReference type="PANTHER" id="PTHR24421">
    <property type="entry name" value="NITRATE/NITRITE SENSOR PROTEIN NARX-RELATED"/>
    <property type="match status" value="1"/>
</dbReference>
<dbReference type="Gene3D" id="3.30.565.10">
    <property type="entry name" value="Histidine kinase-like ATPase, C-terminal domain"/>
    <property type="match status" value="1"/>
</dbReference>
<feature type="domain" description="Histidine kinase/HSP90-like ATPase" evidence="10">
    <location>
        <begin position="304"/>
        <end position="391"/>
    </location>
</feature>
<evidence type="ECO:0000256" key="9">
    <source>
        <dbReference type="SAM" id="MobiDB-lite"/>
    </source>
</evidence>
<dbReference type="Proteomes" id="UP000248039">
    <property type="component" value="Unassembled WGS sequence"/>
</dbReference>
<dbReference type="CDD" id="cd16917">
    <property type="entry name" value="HATPase_UhpB-NarQ-NarX-like"/>
    <property type="match status" value="1"/>
</dbReference>
<comment type="catalytic activity">
    <reaction evidence="1">
        <text>ATP + protein L-histidine = ADP + protein N-phospho-L-histidine.</text>
        <dbReference type="EC" id="2.7.13.3"/>
    </reaction>
</comment>
<evidence type="ECO:0000256" key="5">
    <source>
        <dbReference type="ARBA" id="ARBA00022741"/>
    </source>
</evidence>
<evidence type="ECO:0000256" key="4">
    <source>
        <dbReference type="ARBA" id="ARBA00022679"/>
    </source>
</evidence>
<proteinExistence type="predicted"/>
<evidence type="ECO:0000313" key="12">
    <source>
        <dbReference type="EMBL" id="PYC68204.1"/>
    </source>
</evidence>
<keyword evidence="5" id="KW-0547">Nucleotide-binding</keyword>
<dbReference type="OrthoDB" id="227596at2"/>
<evidence type="ECO:0000313" key="13">
    <source>
        <dbReference type="Proteomes" id="UP000248039"/>
    </source>
</evidence>
<keyword evidence="13" id="KW-1185">Reference proteome</keyword>
<feature type="domain" description="Signal transduction histidine kinase subgroup 3 dimerisation and phosphoacceptor" evidence="11">
    <location>
        <begin position="190"/>
        <end position="255"/>
    </location>
</feature>
<name>A0A2V4NI76_9ACTN</name>
<evidence type="ECO:0000256" key="3">
    <source>
        <dbReference type="ARBA" id="ARBA00022553"/>
    </source>
</evidence>
<dbReference type="InterPro" id="IPR036890">
    <property type="entry name" value="HATPase_C_sf"/>
</dbReference>
<keyword evidence="7" id="KW-0067">ATP-binding</keyword>
<feature type="region of interest" description="Disordered" evidence="9">
    <location>
        <begin position="378"/>
        <end position="399"/>
    </location>
</feature>
<evidence type="ECO:0000256" key="7">
    <source>
        <dbReference type="ARBA" id="ARBA00022840"/>
    </source>
</evidence>
<keyword evidence="4" id="KW-0808">Transferase</keyword>
<evidence type="ECO:0000256" key="6">
    <source>
        <dbReference type="ARBA" id="ARBA00022777"/>
    </source>
</evidence>
<dbReference type="GO" id="GO:0016020">
    <property type="term" value="C:membrane"/>
    <property type="evidence" value="ECO:0007669"/>
    <property type="project" value="InterPro"/>
</dbReference>
<dbReference type="GO" id="GO:0005524">
    <property type="term" value="F:ATP binding"/>
    <property type="evidence" value="ECO:0007669"/>
    <property type="project" value="UniProtKB-KW"/>
</dbReference>
<dbReference type="GO" id="GO:0046983">
    <property type="term" value="F:protein dimerization activity"/>
    <property type="evidence" value="ECO:0007669"/>
    <property type="project" value="InterPro"/>
</dbReference>
<evidence type="ECO:0000256" key="1">
    <source>
        <dbReference type="ARBA" id="ARBA00000085"/>
    </source>
</evidence>
<dbReference type="RefSeq" id="WP_110672957.1">
    <property type="nucleotide sequence ID" value="NZ_PYBW01000140.1"/>
</dbReference>
<keyword evidence="3" id="KW-0597">Phosphoprotein</keyword>
<dbReference type="EMBL" id="PYBW01000140">
    <property type="protein sequence ID" value="PYC68204.1"/>
    <property type="molecule type" value="Genomic_DNA"/>
</dbReference>
<organism evidence="12 13">
    <name type="scientific">Streptomyces tateyamensis</name>
    <dbReference type="NCBI Taxonomy" id="565073"/>
    <lineage>
        <taxon>Bacteria</taxon>
        <taxon>Bacillati</taxon>
        <taxon>Actinomycetota</taxon>
        <taxon>Actinomycetes</taxon>
        <taxon>Kitasatosporales</taxon>
        <taxon>Streptomycetaceae</taxon>
        <taxon>Streptomyces</taxon>
    </lineage>
</organism>
<keyword evidence="6 12" id="KW-0418">Kinase</keyword>
<dbReference type="InterPro" id="IPR050482">
    <property type="entry name" value="Sensor_HK_TwoCompSys"/>
</dbReference>
<evidence type="ECO:0000259" key="11">
    <source>
        <dbReference type="Pfam" id="PF07730"/>
    </source>
</evidence>
<comment type="caution">
    <text evidence="12">The sequence shown here is derived from an EMBL/GenBank/DDBJ whole genome shotgun (WGS) entry which is preliminary data.</text>
</comment>
<dbReference type="InterPro" id="IPR011712">
    <property type="entry name" value="Sig_transdc_His_kin_sub3_dim/P"/>
</dbReference>
<protein>
    <recommendedName>
        <fullName evidence="2">histidine kinase</fullName>
        <ecNumber evidence="2">2.7.13.3</ecNumber>
    </recommendedName>
</protein>
<evidence type="ECO:0000256" key="8">
    <source>
        <dbReference type="ARBA" id="ARBA00023012"/>
    </source>
</evidence>
<dbReference type="Gene3D" id="1.20.5.1930">
    <property type="match status" value="1"/>
</dbReference>
<dbReference type="InterPro" id="IPR003594">
    <property type="entry name" value="HATPase_dom"/>
</dbReference>
<dbReference type="SUPFAM" id="SSF55874">
    <property type="entry name" value="ATPase domain of HSP90 chaperone/DNA topoisomerase II/histidine kinase"/>
    <property type="match status" value="1"/>
</dbReference>
<dbReference type="Pfam" id="PF07730">
    <property type="entry name" value="HisKA_3"/>
    <property type="match status" value="1"/>
</dbReference>
<reference evidence="12 13" key="1">
    <citation type="submission" date="2018-03" db="EMBL/GenBank/DDBJ databases">
        <title>Bioinformatic expansion and discovery of thiopeptide antibiotics.</title>
        <authorList>
            <person name="Schwalen C.J."/>
            <person name="Hudson G.A."/>
            <person name="Mitchell D.A."/>
        </authorList>
    </citation>
    <scope>NUCLEOTIDE SEQUENCE [LARGE SCALE GENOMIC DNA]</scope>
    <source>
        <strain evidence="12 13">ATCC 21389</strain>
    </source>
</reference>
<evidence type="ECO:0000256" key="2">
    <source>
        <dbReference type="ARBA" id="ARBA00012438"/>
    </source>
</evidence>
<gene>
    <name evidence="12" type="ORF">C7C46_29335</name>
</gene>
<accession>A0A2V4NI76</accession>
<dbReference type="EC" id="2.7.13.3" evidence="2"/>